<feature type="domain" description="STAS" evidence="1">
    <location>
        <begin position="7"/>
        <end position="118"/>
    </location>
</feature>
<dbReference type="RefSeq" id="WP_149469327.1">
    <property type="nucleotide sequence ID" value="NZ_QOKW01000008.1"/>
</dbReference>
<dbReference type="InterPro" id="IPR036513">
    <property type="entry name" value="STAS_dom_sf"/>
</dbReference>
<protein>
    <submittedName>
        <fullName evidence="2">STAS domain-containing protein</fullName>
    </submittedName>
</protein>
<dbReference type="OrthoDB" id="9797171at2"/>
<dbReference type="EMBL" id="QOKW01000008">
    <property type="protein sequence ID" value="KAA0680753.1"/>
    <property type="molecule type" value="Genomic_DNA"/>
</dbReference>
<comment type="caution">
    <text evidence="2">The sequence shown here is derived from an EMBL/GenBank/DDBJ whole genome shotgun (WGS) entry which is preliminary data.</text>
</comment>
<reference evidence="2 3" key="1">
    <citation type="submission" date="2018-07" db="EMBL/GenBank/DDBJ databases">
        <title>Genome sequence of Azospirillum sp. ATCC 49961.</title>
        <authorList>
            <person name="Sant'Anna F.H."/>
            <person name="Baldani J.I."/>
            <person name="Zilli J.E."/>
            <person name="Reis V.M."/>
            <person name="Hartmann A."/>
            <person name="Cruz L."/>
            <person name="de Souza E.M."/>
            <person name="de Oliveira Pedrosa F."/>
            <person name="Passaglia L.M.P."/>
        </authorList>
    </citation>
    <scope>NUCLEOTIDE SEQUENCE [LARGE SCALE GENOMIC DNA]</scope>
    <source>
        <strain evidence="2 3">ATCC 49961</strain>
    </source>
</reference>
<dbReference type="InterPro" id="IPR002645">
    <property type="entry name" value="STAS_dom"/>
</dbReference>
<evidence type="ECO:0000313" key="2">
    <source>
        <dbReference type="EMBL" id="KAA0680753.1"/>
    </source>
</evidence>
<gene>
    <name evidence="2" type="ORF">DS843_13030</name>
</gene>
<organism evidence="2 3">
    <name type="scientific">Roseomonas genomospecies 6</name>
    <dbReference type="NCBI Taxonomy" id="214106"/>
    <lineage>
        <taxon>Bacteria</taxon>
        <taxon>Pseudomonadati</taxon>
        <taxon>Pseudomonadota</taxon>
        <taxon>Alphaproteobacteria</taxon>
        <taxon>Acetobacterales</taxon>
        <taxon>Roseomonadaceae</taxon>
        <taxon>Roseomonas</taxon>
    </lineage>
</organism>
<name>A0A9W7TZA6_9PROT</name>
<dbReference type="InterPro" id="IPR051932">
    <property type="entry name" value="Bact_StressResp_Reg"/>
</dbReference>
<dbReference type="PANTHER" id="PTHR33745">
    <property type="entry name" value="RSBT ANTAGONIST PROTEIN RSBS-RELATED"/>
    <property type="match status" value="1"/>
</dbReference>
<dbReference type="Pfam" id="PF01740">
    <property type="entry name" value="STAS"/>
    <property type="match status" value="1"/>
</dbReference>
<dbReference type="AlphaFoldDB" id="A0A9W7TZA6"/>
<dbReference type="SUPFAM" id="SSF52091">
    <property type="entry name" value="SpoIIaa-like"/>
    <property type="match status" value="1"/>
</dbReference>
<keyword evidence="3" id="KW-1185">Reference proteome</keyword>
<dbReference type="Proteomes" id="UP000480854">
    <property type="component" value="Unassembled WGS sequence"/>
</dbReference>
<accession>A0A9W7TZA6</accession>
<dbReference type="Gene3D" id="3.30.750.24">
    <property type="entry name" value="STAS domain"/>
    <property type="match status" value="1"/>
</dbReference>
<dbReference type="PROSITE" id="PS50801">
    <property type="entry name" value="STAS"/>
    <property type="match status" value="1"/>
</dbReference>
<proteinExistence type="predicted"/>
<dbReference type="CDD" id="cd07041">
    <property type="entry name" value="STAS_RsbR_RsbS_like"/>
    <property type="match status" value="1"/>
</dbReference>
<sequence length="126" mass="13270">MPASAPSQAHITPLDGILVVTLPPLLGDSDAEHLAEQVGERLVAEQAHAALIDMAQMRMIDSHMGRVLNAMATMIRLLGAETMVAGLRPEVAMTMVELGMDLGGIPAALSVRHGLADLRARAGRSE</sequence>
<dbReference type="PANTHER" id="PTHR33745:SF1">
    <property type="entry name" value="RSBT ANTAGONIST PROTEIN RSBS"/>
    <property type="match status" value="1"/>
</dbReference>
<evidence type="ECO:0000259" key="1">
    <source>
        <dbReference type="PROSITE" id="PS50801"/>
    </source>
</evidence>
<evidence type="ECO:0000313" key="3">
    <source>
        <dbReference type="Proteomes" id="UP000480854"/>
    </source>
</evidence>